<feature type="region of interest" description="Disordered" evidence="1">
    <location>
        <begin position="124"/>
        <end position="162"/>
    </location>
</feature>
<dbReference type="Pfam" id="PF25545">
    <property type="entry name" value="DUF7924"/>
    <property type="match status" value="1"/>
</dbReference>
<reference evidence="3 4" key="1">
    <citation type="submission" date="2016-04" db="EMBL/GenBank/DDBJ databases">
        <title>Draft genome of Fonsecaea erecta CBS 125763.</title>
        <authorList>
            <person name="Weiss V.A."/>
            <person name="Vicente V.A."/>
            <person name="Raittz R.T."/>
            <person name="Moreno L.F."/>
            <person name="De Souza E.M."/>
            <person name="Pedrosa F.O."/>
            <person name="Steffens M.B."/>
            <person name="Faoro H."/>
            <person name="Tadra-Sfeir M.Z."/>
            <person name="Najafzadeh M.J."/>
            <person name="Felipe M.S."/>
            <person name="Teixeira M."/>
            <person name="Sun J."/>
            <person name="Xi L."/>
            <person name="Gomes R."/>
            <person name="De Azevedo C.M."/>
            <person name="Salgado C.G."/>
            <person name="Da Silva M.B."/>
            <person name="Nascimento M.F."/>
            <person name="Queiroz-Telles F."/>
            <person name="Attili D.S."/>
            <person name="Gorbushina A."/>
        </authorList>
    </citation>
    <scope>NUCLEOTIDE SEQUENCE [LARGE SCALE GENOMIC DNA]</scope>
    <source>
        <strain evidence="3 4">CBS 125763</strain>
    </source>
</reference>
<evidence type="ECO:0000313" key="4">
    <source>
        <dbReference type="Proteomes" id="UP000078343"/>
    </source>
</evidence>
<dbReference type="OrthoDB" id="5393196at2759"/>
<accession>A0A178Z6J0</accession>
<dbReference type="GeneID" id="30015291"/>
<evidence type="ECO:0000313" key="3">
    <source>
        <dbReference type="EMBL" id="OAP54675.1"/>
    </source>
</evidence>
<dbReference type="AlphaFoldDB" id="A0A178Z6J0"/>
<feature type="compositionally biased region" description="Low complexity" evidence="1">
    <location>
        <begin position="137"/>
        <end position="148"/>
    </location>
</feature>
<proteinExistence type="predicted"/>
<organism evidence="3 4">
    <name type="scientific">Fonsecaea erecta</name>
    <dbReference type="NCBI Taxonomy" id="1367422"/>
    <lineage>
        <taxon>Eukaryota</taxon>
        <taxon>Fungi</taxon>
        <taxon>Dikarya</taxon>
        <taxon>Ascomycota</taxon>
        <taxon>Pezizomycotina</taxon>
        <taxon>Eurotiomycetes</taxon>
        <taxon>Chaetothyriomycetidae</taxon>
        <taxon>Chaetothyriales</taxon>
        <taxon>Herpotrichiellaceae</taxon>
        <taxon>Fonsecaea</taxon>
    </lineage>
</organism>
<name>A0A178Z6J0_9EURO</name>
<feature type="region of interest" description="Disordered" evidence="1">
    <location>
        <begin position="425"/>
        <end position="482"/>
    </location>
</feature>
<dbReference type="STRING" id="1367422.A0A178Z6J0"/>
<gene>
    <name evidence="3" type="ORF">AYL99_11123</name>
</gene>
<feature type="compositionally biased region" description="Polar residues" evidence="1">
    <location>
        <begin position="149"/>
        <end position="160"/>
    </location>
</feature>
<sequence>MFALEEPKSRKRLRSSHESADLEPQQVAKKPKLPSEESCVQPHHRPSSFWDTLSRIHLSRTALREFDRRNIQETGQRTCIPTPKVGDPRGRARLLLKRFARRGGPDLSHLRGFTSIPPPVVDAMSDYIGSSSRKRSSTSSRTSDSNKTAPTKTTPYSGNFEQKLIDTGVYPEEYEHPDGRLAPEPVNMSDIQAAQRVPRASLSPSRFTDEDFRAFKRANARAKGETTGMYNVLPFIAGNEVTHCFEMGLPMGNLKAFDKGLSDPKPDIYYGAALSTIHPRVRADLGQYIIPSTVDTTRPAAPNFFVEGKSTQGRADVAKRQVLIDGAIGARAMHELQNYKAEEPKYDNKARSFSATYQDGYLQLYAHHLTQPLTPGGEPEYHMTQTESFAMKSSKDAFVRGATAYRSNRDLAKTERDSSIAHANQVARQMPAPSRNTSLTDSRTSQSTVVLTGSDSSEDELARDEVTPVKRLRPSGRLPEHP</sequence>
<dbReference type="InterPro" id="IPR057684">
    <property type="entry name" value="DUF7924"/>
</dbReference>
<dbReference type="EMBL" id="LVYI01000013">
    <property type="protein sequence ID" value="OAP54675.1"/>
    <property type="molecule type" value="Genomic_DNA"/>
</dbReference>
<feature type="compositionally biased region" description="Polar residues" evidence="1">
    <location>
        <begin position="434"/>
        <end position="455"/>
    </location>
</feature>
<dbReference type="Proteomes" id="UP000078343">
    <property type="component" value="Unassembled WGS sequence"/>
</dbReference>
<evidence type="ECO:0000259" key="2">
    <source>
        <dbReference type="Pfam" id="PF25545"/>
    </source>
</evidence>
<feature type="domain" description="DUF7924" evidence="2">
    <location>
        <begin position="255"/>
        <end position="396"/>
    </location>
</feature>
<comment type="caution">
    <text evidence="3">The sequence shown here is derived from an EMBL/GenBank/DDBJ whole genome shotgun (WGS) entry which is preliminary data.</text>
</comment>
<dbReference type="RefSeq" id="XP_018688042.1">
    <property type="nucleotide sequence ID" value="XM_018842629.1"/>
</dbReference>
<protein>
    <recommendedName>
        <fullName evidence="2">DUF7924 domain-containing protein</fullName>
    </recommendedName>
</protein>
<feature type="region of interest" description="Disordered" evidence="1">
    <location>
        <begin position="1"/>
        <end position="46"/>
    </location>
</feature>
<keyword evidence="4" id="KW-1185">Reference proteome</keyword>
<evidence type="ECO:0000256" key="1">
    <source>
        <dbReference type="SAM" id="MobiDB-lite"/>
    </source>
</evidence>